<dbReference type="PANTHER" id="PTHR45528:SF1">
    <property type="entry name" value="SENSOR HISTIDINE KINASE CPXA"/>
    <property type="match status" value="1"/>
</dbReference>
<dbReference type="InterPro" id="IPR050398">
    <property type="entry name" value="HssS/ArlS-like"/>
</dbReference>
<keyword evidence="11 14" id="KW-1133">Transmembrane helix</keyword>
<feature type="transmembrane region" description="Helical" evidence="14">
    <location>
        <begin position="24"/>
        <end position="47"/>
    </location>
</feature>
<evidence type="ECO:0000256" key="4">
    <source>
        <dbReference type="ARBA" id="ARBA00022475"/>
    </source>
</evidence>
<dbReference type="PROSITE" id="PS50885">
    <property type="entry name" value="HAMP"/>
    <property type="match status" value="1"/>
</dbReference>
<dbReference type="EMBL" id="WJBC01000004">
    <property type="protein sequence ID" value="MBC3803608.1"/>
    <property type="molecule type" value="Genomic_DNA"/>
</dbReference>
<keyword evidence="5" id="KW-0597">Phosphoprotein</keyword>
<evidence type="ECO:0000313" key="17">
    <source>
        <dbReference type="EMBL" id="MBC3803608.1"/>
    </source>
</evidence>
<dbReference type="PROSITE" id="PS50109">
    <property type="entry name" value="HIS_KIN"/>
    <property type="match status" value="1"/>
</dbReference>
<evidence type="ECO:0000313" key="18">
    <source>
        <dbReference type="Proteomes" id="UP000603234"/>
    </source>
</evidence>
<dbReference type="InterPro" id="IPR036097">
    <property type="entry name" value="HisK_dim/P_sf"/>
</dbReference>
<evidence type="ECO:0000256" key="10">
    <source>
        <dbReference type="ARBA" id="ARBA00022840"/>
    </source>
</evidence>
<dbReference type="Gene3D" id="1.10.287.130">
    <property type="match status" value="1"/>
</dbReference>
<evidence type="ECO:0000256" key="5">
    <source>
        <dbReference type="ARBA" id="ARBA00022553"/>
    </source>
</evidence>
<gene>
    <name evidence="17" type="ORF">GH808_04070</name>
</gene>
<evidence type="ECO:0000256" key="11">
    <source>
        <dbReference type="ARBA" id="ARBA00022989"/>
    </source>
</evidence>
<dbReference type="InterPro" id="IPR005467">
    <property type="entry name" value="His_kinase_dom"/>
</dbReference>
<dbReference type="Proteomes" id="UP000603234">
    <property type="component" value="Unassembled WGS sequence"/>
</dbReference>
<evidence type="ECO:0000256" key="14">
    <source>
        <dbReference type="SAM" id="Phobius"/>
    </source>
</evidence>
<evidence type="ECO:0000256" key="3">
    <source>
        <dbReference type="ARBA" id="ARBA00012438"/>
    </source>
</evidence>
<keyword evidence="10" id="KW-0067">ATP-binding</keyword>
<protein>
    <recommendedName>
        <fullName evidence="3">histidine kinase</fullName>
        <ecNumber evidence="3">2.7.13.3</ecNumber>
    </recommendedName>
</protein>
<keyword evidence="12" id="KW-0902">Two-component regulatory system</keyword>
<sequence length="349" mass="40040">MKNNKQIKKSKHKKSANRQLRSTFLKYSLFALVGAAVLNILINIIILPAFDGASLWLTVVLNLIPYLFMSVVFADFFRKKIRYIKRIRNETRMLRSGNFDSALPIQGEDELTAIAKNINTFHQQYDAKSKAETLAQMENHQIITSVSREIHAPLTSIIAYLERMQNDQDDDQAQKDNYLATALKKSYHIKAFIEDLFDRAFTDDGKGYYQFKVYNGKLLLNRILDTTTAALKEGDFNIVVENCLDQNFSLWVDFEQIQRVFDNLISNIIKYADPAKPVDFGLILNKNELCIILRNKTLTDSGTPGKSIIETAGSSLDSCKKIITRHQGRIDYYQLNQLFKVEITLPIHQ</sequence>
<comment type="caution">
    <text evidence="17">The sequence shown here is derived from an EMBL/GenBank/DDBJ whole genome shotgun (WGS) entry which is preliminary data.</text>
</comment>
<dbReference type="SUPFAM" id="SSF47384">
    <property type="entry name" value="Homodimeric domain of signal transducing histidine kinase"/>
    <property type="match status" value="1"/>
</dbReference>
<dbReference type="RefSeq" id="WP_186841520.1">
    <property type="nucleotide sequence ID" value="NZ_WJBC01000004.1"/>
</dbReference>
<dbReference type="InterPro" id="IPR036890">
    <property type="entry name" value="HATPase_C_sf"/>
</dbReference>
<dbReference type="InterPro" id="IPR003661">
    <property type="entry name" value="HisK_dim/P_dom"/>
</dbReference>
<evidence type="ECO:0000259" key="16">
    <source>
        <dbReference type="PROSITE" id="PS50885"/>
    </source>
</evidence>
<dbReference type="Gene3D" id="3.30.565.10">
    <property type="entry name" value="Histidine kinase-like ATPase, C-terminal domain"/>
    <property type="match status" value="1"/>
</dbReference>
<feature type="domain" description="HAMP" evidence="16">
    <location>
        <begin position="78"/>
        <end position="130"/>
    </location>
</feature>
<evidence type="ECO:0000256" key="1">
    <source>
        <dbReference type="ARBA" id="ARBA00000085"/>
    </source>
</evidence>
<evidence type="ECO:0000256" key="9">
    <source>
        <dbReference type="ARBA" id="ARBA00022777"/>
    </source>
</evidence>
<organism evidence="17 18">
    <name type="scientific">Acetobacterium fimetarium</name>
    <dbReference type="NCBI Taxonomy" id="52691"/>
    <lineage>
        <taxon>Bacteria</taxon>
        <taxon>Bacillati</taxon>
        <taxon>Bacillota</taxon>
        <taxon>Clostridia</taxon>
        <taxon>Eubacteriales</taxon>
        <taxon>Eubacteriaceae</taxon>
        <taxon>Acetobacterium</taxon>
    </lineage>
</organism>
<evidence type="ECO:0000256" key="2">
    <source>
        <dbReference type="ARBA" id="ARBA00004651"/>
    </source>
</evidence>
<proteinExistence type="predicted"/>
<accession>A0ABR6WT87</accession>
<feature type="domain" description="Histidine kinase" evidence="15">
    <location>
        <begin position="145"/>
        <end position="349"/>
    </location>
</feature>
<dbReference type="PANTHER" id="PTHR45528">
    <property type="entry name" value="SENSOR HISTIDINE KINASE CPXA"/>
    <property type="match status" value="1"/>
</dbReference>
<dbReference type="Gene3D" id="6.10.340.10">
    <property type="match status" value="1"/>
</dbReference>
<dbReference type="EC" id="2.7.13.3" evidence="3"/>
<comment type="catalytic activity">
    <reaction evidence="1">
        <text>ATP + protein L-histidine = ADP + protein N-phospho-L-histidine.</text>
        <dbReference type="EC" id="2.7.13.3"/>
    </reaction>
</comment>
<dbReference type="SMART" id="SM00388">
    <property type="entry name" value="HisKA"/>
    <property type="match status" value="1"/>
</dbReference>
<evidence type="ECO:0000256" key="13">
    <source>
        <dbReference type="ARBA" id="ARBA00023136"/>
    </source>
</evidence>
<evidence type="ECO:0000256" key="7">
    <source>
        <dbReference type="ARBA" id="ARBA00022692"/>
    </source>
</evidence>
<feature type="transmembrane region" description="Helical" evidence="14">
    <location>
        <begin position="53"/>
        <end position="77"/>
    </location>
</feature>
<dbReference type="InterPro" id="IPR003660">
    <property type="entry name" value="HAMP_dom"/>
</dbReference>
<evidence type="ECO:0000256" key="8">
    <source>
        <dbReference type="ARBA" id="ARBA00022741"/>
    </source>
</evidence>
<keyword evidence="4" id="KW-1003">Cell membrane</keyword>
<evidence type="ECO:0000256" key="6">
    <source>
        <dbReference type="ARBA" id="ARBA00022679"/>
    </source>
</evidence>
<name>A0ABR6WT87_9FIRM</name>
<dbReference type="CDD" id="cd06225">
    <property type="entry name" value="HAMP"/>
    <property type="match status" value="1"/>
</dbReference>
<reference evidence="17 18" key="1">
    <citation type="journal article" date="2020" name="mSystems">
        <title>Defining Genomic and Predicted Metabolic Features of the Acetobacterium Genus.</title>
        <authorList>
            <person name="Ross D.E."/>
            <person name="Marshall C.W."/>
            <person name="Gulliver D."/>
            <person name="May H.D."/>
            <person name="Norman R.S."/>
        </authorList>
    </citation>
    <scope>NUCLEOTIDE SEQUENCE [LARGE SCALE GENOMIC DNA]</scope>
    <source>
        <strain evidence="17 18">DSM 8238</strain>
    </source>
</reference>
<dbReference type="Pfam" id="PF00512">
    <property type="entry name" value="HisKA"/>
    <property type="match status" value="1"/>
</dbReference>
<comment type="subcellular location">
    <subcellularLocation>
        <location evidence="2">Cell membrane</location>
        <topology evidence="2">Multi-pass membrane protein</topology>
    </subcellularLocation>
</comment>
<evidence type="ECO:0000256" key="12">
    <source>
        <dbReference type="ARBA" id="ARBA00023012"/>
    </source>
</evidence>
<keyword evidence="18" id="KW-1185">Reference proteome</keyword>
<dbReference type="Pfam" id="PF00672">
    <property type="entry name" value="HAMP"/>
    <property type="match status" value="1"/>
</dbReference>
<evidence type="ECO:0000259" key="15">
    <source>
        <dbReference type="PROSITE" id="PS50109"/>
    </source>
</evidence>
<keyword evidence="6" id="KW-0808">Transferase</keyword>
<dbReference type="SUPFAM" id="SSF55874">
    <property type="entry name" value="ATPase domain of HSP90 chaperone/DNA topoisomerase II/histidine kinase"/>
    <property type="match status" value="1"/>
</dbReference>
<keyword evidence="7 14" id="KW-0812">Transmembrane</keyword>
<keyword evidence="13 14" id="KW-0472">Membrane</keyword>
<keyword evidence="9" id="KW-0418">Kinase</keyword>
<keyword evidence="8" id="KW-0547">Nucleotide-binding</keyword>